<dbReference type="EMBL" id="CP018049">
    <property type="protein sequence ID" value="AUZ48210.1"/>
    <property type="molecule type" value="Genomic_DNA"/>
</dbReference>
<feature type="region of interest" description="Disordered" evidence="1">
    <location>
        <begin position="160"/>
        <end position="212"/>
    </location>
</feature>
<dbReference type="InterPro" id="IPR027417">
    <property type="entry name" value="P-loop_NTPase"/>
</dbReference>
<evidence type="ECO:0000313" key="2">
    <source>
        <dbReference type="EMBL" id="AUZ48210.1"/>
    </source>
</evidence>
<sequence length="524" mass="58723">MAKKMLETQLDLEAVDSLLILCEEVMRATPEGAHRFIEPAPGVLAKAKAKQHNIVFGRRGSGKSSLLRKAAADLTVDRRPIAFVDMETFKGHSYPDVLISVLIKSLEEFKSWLDQAATAPSSKSTFWKRLFGTSPNRPPFNKKKTAELSTELQGIITDLETQLRNPETANQQSTTKTSNKNDTEIGASIEGGISGTKAKVDGRTSSNSSQATELQSTYVSHKVEYLHQNILRFQKFFTGLSRLSDGPAFLILDDLYHIRRSDQPKVIDYFHRVGKGNGMWLKIGTIKHRSQWYQHSDPPMGMKLGDDAKEINLDISLEKFETLHAFLRKILSNLMLETPPLTIKDLLNPTAIDRLIIASGGVVRDFIGIFAGAIAQARERGPDNHRGPKIGAEDINLATGDYDSFKREEFKLDTDEDREILTQDFTKLVEFCTTRSKCNVFLVSQDLKGPVRDSLNQLIDLRLVHPVKSRVTLKKGAAGELFEAYMLDLSQYSASRKVHQFLIVDLKGDDKDELIRKSSLIYKG</sequence>
<evidence type="ECO:0000313" key="3">
    <source>
        <dbReference type="Proteomes" id="UP000239888"/>
    </source>
</evidence>
<dbReference type="AlphaFoldDB" id="A0A2L0S1Q3"/>
<dbReference type="RefSeq" id="WP_104504772.1">
    <property type="nucleotide sequence ID" value="NZ_CP018049.1"/>
</dbReference>
<feature type="compositionally biased region" description="Polar residues" evidence="1">
    <location>
        <begin position="203"/>
        <end position="212"/>
    </location>
</feature>
<gene>
    <name evidence="2" type="ORF">BOP93_22320</name>
</gene>
<evidence type="ECO:0000256" key="1">
    <source>
        <dbReference type="SAM" id="MobiDB-lite"/>
    </source>
</evidence>
<proteinExistence type="predicted"/>
<dbReference type="SUPFAM" id="SSF52540">
    <property type="entry name" value="P-loop containing nucleoside triphosphate hydrolases"/>
    <property type="match status" value="1"/>
</dbReference>
<organism evidence="2 3">
    <name type="scientific">Pseudomonas orientalis</name>
    <dbReference type="NCBI Taxonomy" id="76758"/>
    <lineage>
        <taxon>Bacteria</taxon>
        <taxon>Pseudomonadati</taxon>
        <taxon>Pseudomonadota</taxon>
        <taxon>Gammaproteobacteria</taxon>
        <taxon>Pseudomonadales</taxon>
        <taxon>Pseudomonadaceae</taxon>
        <taxon>Pseudomonas</taxon>
    </lineage>
</organism>
<name>A0A2L0S1Q3_9PSED</name>
<protein>
    <submittedName>
        <fullName evidence="2">Uncharacterized protein</fullName>
    </submittedName>
</protein>
<dbReference type="Proteomes" id="UP000239888">
    <property type="component" value="Chromosome"/>
</dbReference>
<accession>A0A2L0S1Q3</accession>
<reference evidence="2 3" key="1">
    <citation type="journal article" date="2018" name="Front. Microbiol.">
        <title>Pseudomonas orientalis F9: A Potent Antagonist against Phytopathogens with Phytotoxic Effect in the Apple Flower.</title>
        <authorList>
            <person name="Zengerer V."/>
            <person name="Schmid M."/>
            <person name="Bieri M."/>
            <person name="Muller D.C."/>
            <person name="Remus-Emsermann M.N.P."/>
            <person name="Ahrens C.H."/>
            <person name="Pelludat C."/>
        </authorList>
    </citation>
    <scope>NUCLEOTIDE SEQUENCE [LARGE SCALE GENOMIC DNA]</scope>
    <source>
        <strain evidence="2 3">F9</strain>
    </source>
</reference>
<dbReference type="Gene3D" id="3.40.50.300">
    <property type="entry name" value="P-loop containing nucleotide triphosphate hydrolases"/>
    <property type="match status" value="1"/>
</dbReference>
<dbReference type="KEGG" id="poi:BOP93_22320"/>
<feature type="compositionally biased region" description="Polar residues" evidence="1">
    <location>
        <begin position="160"/>
        <end position="180"/>
    </location>
</feature>